<protein>
    <submittedName>
        <fullName evidence="3">CHAD domain-containing protein</fullName>
    </submittedName>
</protein>
<accession>A0A3N1D982</accession>
<dbReference type="PANTHER" id="PTHR39339:SF1">
    <property type="entry name" value="CHAD DOMAIN-CONTAINING PROTEIN"/>
    <property type="match status" value="1"/>
</dbReference>
<feature type="domain" description="CYTH" evidence="1">
    <location>
        <begin position="4"/>
        <end position="195"/>
    </location>
</feature>
<dbReference type="Pfam" id="PF01928">
    <property type="entry name" value="CYTH"/>
    <property type="match status" value="1"/>
</dbReference>
<dbReference type="RefSeq" id="WP_123669087.1">
    <property type="nucleotide sequence ID" value="NZ_RJKE01000001.1"/>
</dbReference>
<dbReference type="PANTHER" id="PTHR39339">
    <property type="entry name" value="SLR1444 PROTEIN"/>
    <property type="match status" value="1"/>
</dbReference>
<dbReference type="SMART" id="SM01118">
    <property type="entry name" value="CYTH"/>
    <property type="match status" value="1"/>
</dbReference>
<dbReference type="InterPro" id="IPR007899">
    <property type="entry name" value="CHAD_dom"/>
</dbReference>
<dbReference type="CDD" id="cd07374">
    <property type="entry name" value="CYTH-like_Pase"/>
    <property type="match status" value="1"/>
</dbReference>
<proteinExistence type="predicted"/>
<comment type="caution">
    <text evidence="3">The sequence shown here is derived from an EMBL/GenBank/DDBJ whole genome shotgun (WGS) entry which is preliminary data.</text>
</comment>
<gene>
    <name evidence="3" type="ORF">EDD29_7801</name>
</gene>
<dbReference type="Proteomes" id="UP000272400">
    <property type="component" value="Unassembled WGS sequence"/>
</dbReference>
<name>A0A3N1D982_9ACTN</name>
<dbReference type="AlphaFoldDB" id="A0A3N1D982"/>
<dbReference type="PROSITE" id="PS51708">
    <property type="entry name" value="CHAD"/>
    <property type="match status" value="1"/>
</dbReference>
<dbReference type="OrthoDB" id="9777271at2"/>
<dbReference type="InterPro" id="IPR023577">
    <property type="entry name" value="CYTH_domain"/>
</dbReference>
<dbReference type="SUPFAM" id="SSF55154">
    <property type="entry name" value="CYTH-like phosphatases"/>
    <property type="match status" value="1"/>
</dbReference>
<dbReference type="Gene3D" id="2.40.320.10">
    <property type="entry name" value="Hypothetical Protein Pfu-838710-001"/>
    <property type="match status" value="1"/>
</dbReference>
<dbReference type="EMBL" id="RJKE01000001">
    <property type="protein sequence ID" value="ROO90085.1"/>
    <property type="molecule type" value="Genomic_DNA"/>
</dbReference>
<organism evidence="3 4">
    <name type="scientific">Actinocorallia herbida</name>
    <dbReference type="NCBI Taxonomy" id="58109"/>
    <lineage>
        <taxon>Bacteria</taxon>
        <taxon>Bacillati</taxon>
        <taxon>Actinomycetota</taxon>
        <taxon>Actinomycetes</taxon>
        <taxon>Streptosporangiales</taxon>
        <taxon>Thermomonosporaceae</taxon>
        <taxon>Actinocorallia</taxon>
    </lineage>
</organism>
<keyword evidence="4" id="KW-1185">Reference proteome</keyword>
<reference evidence="3 4" key="1">
    <citation type="submission" date="2018-11" db="EMBL/GenBank/DDBJ databases">
        <title>Sequencing the genomes of 1000 actinobacteria strains.</title>
        <authorList>
            <person name="Klenk H.-P."/>
        </authorList>
    </citation>
    <scope>NUCLEOTIDE SEQUENCE [LARGE SCALE GENOMIC DNA]</scope>
    <source>
        <strain evidence="3 4">DSM 44254</strain>
    </source>
</reference>
<dbReference type="PROSITE" id="PS51707">
    <property type="entry name" value="CYTH"/>
    <property type="match status" value="1"/>
</dbReference>
<evidence type="ECO:0000313" key="3">
    <source>
        <dbReference type="EMBL" id="ROO90085.1"/>
    </source>
</evidence>
<evidence type="ECO:0000259" key="1">
    <source>
        <dbReference type="PROSITE" id="PS51707"/>
    </source>
</evidence>
<dbReference type="InterPro" id="IPR033469">
    <property type="entry name" value="CYTH-like_dom_sf"/>
</dbReference>
<evidence type="ECO:0000259" key="2">
    <source>
        <dbReference type="PROSITE" id="PS51708"/>
    </source>
</evidence>
<dbReference type="Pfam" id="PF05235">
    <property type="entry name" value="CHAD"/>
    <property type="match status" value="1"/>
</dbReference>
<dbReference type="SMART" id="SM00880">
    <property type="entry name" value="CHAD"/>
    <property type="match status" value="1"/>
</dbReference>
<feature type="domain" description="CHAD" evidence="2">
    <location>
        <begin position="201"/>
        <end position="485"/>
    </location>
</feature>
<sequence>MAQHLEIELKFDADAGFALPELGGPVTAGPPETHELEAVYYDTDELRLAARKVTLRRRTGGHDAGWHLKLPAGPDAKREFRAPPQDDLPEELASLVAAYARGGELKPVATLTTIRTTRDLYSAAGEVLAELADDHVTGVVAGSPGSSAWREIEIELVSGSPKLLADVGKQLLKAGARRSASSSKLGRLLAPAITKPPTWDGARAGDAIMRYLTVQIAELLGNDPKVRLEEFDAVHKMRVAARRLRSVLASARPLLDRELTDPLQPELRWLAEVLGEVRDAEVLYARFSERIAELPVAPESEPGWLAEIKEREGAGYDSIREALSGERYFALLNSLDHLLTAPPFTPRAVRPADTELPRLIRRAWRRVQEAHAGIAAAENPELADEARHETRKKAKRARYTADATREALGKDAKTVSKAAKALQEVLGRFQDGILAQEFLRERRPTTATPDALEQAFVLGALYGRERSEADAALSEIEDAYATAQATVLPVLS</sequence>
<dbReference type="InterPro" id="IPR038186">
    <property type="entry name" value="CHAD_dom_sf"/>
</dbReference>
<evidence type="ECO:0000313" key="4">
    <source>
        <dbReference type="Proteomes" id="UP000272400"/>
    </source>
</evidence>
<dbReference type="Gene3D" id="1.40.20.10">
    <property type="entry name" value="CHAD domain"/>
    <property type="match status" value="1"/>
</dbReference>